<protein>
    <submittedName>
        <fullName evidence="1">Uncharacterized protein</fullName>
    </submittedName>
</protein>
<gene>
    <name evidence="1" type="ORF">ElyMa_006989500</name>
</gene>
<reference evidence="1 2" key="1">
    <citation type="journal article" date="2021" name="Elife">
        <title>Chloroplast acquisition without the gene transfer in kleptoplastic sea slugs, Plakobranchus ocellatus.</title>
        <authorList>
            <person name="Maeda T."/>
            <person name="Takahashi S."/>
            <person name="Yoshida T."/>
            <person name="Shimamura S."/>
            <person name="Takaki Y."/>
            <person name="Nagai Y."/>
            <person name="Toyoda A."/>
            <person name="Suzuki Y."/>
            <person name="Arimoto A."/>
            <person name="Ishii H."/>
            <person name="Satoh N."/>
            <person name="Nishiyama T."/>
            <person name="Hasebe M."/>
            <person name="Maruyama T."/>
            <person name="Minagawa J."/>
            <person name="Obokata J."/>
            <person name="Shigenobu S."/>
        </authorList>
    </citation>
    <scope>NUCLEOTIDE SEQUENCE [LARGE SCALE GENOMIC DNA]</scope>
</reference>
<comment type="caution">
    <text evidence="1">The sequence shown here is derived from an EMBL/GenBank/DDBJ whole genome shotgun (WGS) entry which is preliminary data.</text>
</comment>
<dbReference type="EMBL" id="BMAT01013975">
    <property type="protein sequence ID" value="GFS23921.1"/>
    <property type="molecule type" value="Genomic_DNA"/>
</dbReference>
<evidence type="ECO:0000313" key="1">
    <source>
        <dbReference type="EMBL" id="GFS23921.1"/>
    </source>
</evidence>
<accession>A0AAV4JRC6</accession>
<proteinExistence type="predicted"/>
<name>A0AAV4JRC6_9GAST</name>
<organism evidence="1 2">
    <name type="scientific">Elysia marginata</name>
    <dbReference type="NCBI Taxonomy" id="1093978"/>
    <lineage>
        <taxon>Eukaryota</taxon>
        <taxon>Metazoa</taxon>
        <taxon>Spiralia</taxon>
        <taxon>Lophotrochozoa</taxon>
        <taxon>Mollusca</taxon>
        <taxon>Gastropoda</taxon>
        <taxon>Heterobranchia</taxon>
        <taxon>Euthyneura</taxon>
        <taxon>Panpulmonata</taxon>
        <taxon>Sacoglossa</taxon>
        <taxon>Placobranchoidea</taxon>
        <taxon>Plakobranchidae</taxon>
        <taxon>Elysia</taxon>
    </lineage>
</organism>
<dbReference type="AlphaFoldDB" id="A0AAV4JRC6"/>
<dbReference type="Proteomes" id="UP000762676">
    <property type="component" value="Unassembled WGS sequence"/>
</dbReference>
<keyword evidence="2" id="KW-1185">Reference proteome</keyword>
<evidence type="ECO:0000313" key="2">
    <source>
        <dbReference type="Proteomes" id="UP000762676"/>
    </source>
</evidence>
<sequence>MRVIRNNRQPNRRELYAKPNNSDMLRHCDNFHLKHGTLCREKKIDEKWYLNLYHFQLTADKRNEEYTAFGKPDVDSRFGVKYLGLHRSTLSGGKVIMMLQLPGFGWAERENRFFNNK</sequence>